<protein>
    <submittedName>
        <fullName evidence="3">Uncharacterized protein</fullName>
    </submittedName>
</protein>
<feature type="non-terminal residue" evidence="3">
    <location>
        <position position="517"/>
    </location>
</feature>
<feature type="compositionally biased region" description="Basic and acidic residues" evidence="2">
    <location>
        <begin position="453"/>
        <end position="517"/>
    </location>
</feature>
<gene>
    <name evidence="3" type="ORF">ADUPG1_011162</name>
</gene>
<feature type="region of interest" description="Disordered" evidence="2">
    <location>
        <begin position="167"/>
        <end position="209"/>
    </location>
</feature>
<evidence type="ECO:0000313" key="4">
    <source>
        <dbReference type="Proteomes" id="UP001057375"/>
    </source>
</evidence>
<evidence type="ECO:0000313" key="3">
    <source>
        <dbReference type="EMBL" id="GKT17719.1"/>
    </source>
</evidence>
<feature type="coiled-coil region" evidence="1">
    <location>
        <begin position="216"/>
        <end position="286"/>
    </location>
</feature>
<accession>A0ABQ5JUY0</accession>
<dbReference type="EMBL" id="BQXS01011874">
    <property type="protein sequence ID" value="GKT17719.1"/>
    <property type="molecule type" value="Genomic_DNA"/>
</dbReference>
<reference evidence="3" key="1">
    <citation type="submission" date="2022-03" db="EMBL/GenBank/DDBJ databases">
        <title>Draft genome sequence of Aduncisulcus paluster, a free-living microaerophilic Fornicata.</title>
        <authorList>
            <person name="Yuyama I."/>
            <person name="Kume K."/>
            <person name="Tamura T."/>
            <person name="Inagaki Y."/>
            <person name="Hashimoto T."/>
        </authorList>
    </citation>
    <scope>NUCLEOTIDE SEQUENCE</scope>
    <source>
        <strain evidence="3">NY0171</strain>
    </source>
</reference>
<comment type="caution">
    <text evidence="3">The sequence shown here is derived from an EMBL/GenBank/DDBJ whole genome shotgun (WGS) entry which is preliminary data.</text>
</comment>
<keyword evidence="4" id="KW-1185">Reference proteome</keyword>
<evidence type="ECO:0000256" key="2">
    <source>
        <dbReference type="SAM" id="MobiDB-lite"/>
    </source>
</evidence>
<proteinExistence type="predicted"/>
<dbReference type="Proteomes" id="UP001057375">
    <property type="component" value="Unassembled WGS sequence"/>
</dbReference>
<feature type="region of interest" description="Disordered" evidence="2">
    <location>
        <begin position="449"/>
        <end position="517"/>
    </location>
</feature>
<name>A0ABQ5JUY0_9EUKA</name>
<keyword evidence="1" id="KW-0175">Coiled coil</keyword>
<feature type="compositionally biased region" description="Acidic residues" evidence="2">
    <location>
        <begin position="182"/>
        <end position="209"/>
    </location>
</feature>
<evidence type="ECO:0000256" key="1">
    <source>
        <dbReference type="SAM" id="Coils"/>
    </source>
</evidence>
<sequence length="517" mass="59243">MEEITVFNELLAPSKKYSTCIFSKGQKIFPGTFCKCEKLYCVMYPLTYFKKKGETASMAVNRAKQSVSYFISLTSLKTKALWTPSYCEYVDSEKTLFVLYDPSEIDEKSMSLESLSSKLKEVHGASFSFNNLFLSALSLSIIRSITILQSQPVVCIANPIFPQSPVITHNAESAGGDRHDDEVDEEEEDDEEDEEEDDASGSEYTYEEYDVEVSEKEVEKIKREELEKQLSRDKEKLSAALEKEKKKLQAEKETQQKLIEKIEHEKELLSQQIEKVKEEQRKSQELSSILPPTFPAFHGSLTSSSIFISSDWCAQCVSSEKDNVTIDPKIAQQMIDDDSWETSHAMPFIGLFHPPLSIPTFSISSASNVPSPFSEFSSSTEDCVAISEIFSSLSSFSFASSGEVNVLSRALSQLQSHGKVGHILHLKRAVEQSLTVFQVEKEHEVLNSVEEEEKQKLEKKKEEKWQAEMGRREEEIKKQEESFRQWEERRKEEEHKKEEERLEEDIVRRENDKQKEA</sequence>
<organism evidence="3 4">
    <name type="scientific">Aduncisulcus paluster</name>
    <dbReference type="NCBI Taxonomy" id="2918883"/>
    <lineage>
        <taxon>Eukaryota</taxon>
        <taxon>Metamonada</taxon>
        <taxon>Carpediemonas-like organisms</taxon>
        <taxon>Aduncisulcus</taxon>
    </lineage>
</organism>